<dbReference type="PANTHER" id="PTHR43861">
    <property type="entry name" value="TRANS-ACONITATE 2-METHYLTRANSFERASE-RELATED"/>
    <property type="match status" value="1"/>
</dbReference>
<dbReference type="SUPFAM" id="SSF53335">
    <property type="entry name" value="S-adenosyl-L-methionine-dependent methyltransferases"/>
    <property type="match status" value="1"/>
</dbReference>
<dbReference type="PANTHER" id="PTHR43861:SF1">
    <property type="entry name" value="TRANS-ACONITATE 2-METHYLTRANSFERASE"/>
    <property type="match status" value="1"/>
</dbReference>
<evidence type="ECO:0000313" key="4">
    <source>
        <dbReference type="EMBL" id="MFC4389057.1"/>
    </source>
</evidence>
<dbReference type="CDD" id="cd02440">
    <property type="entry name" value="AdoMet_MTases"/>
    <property type="match status" value="1"/>
</dbReference>
<reference evidence="5" key="1">
    <citation type="journal article" date="2019" name="Int. J. Syst. Evol. Microbiol.">
        <title>The Global Catalogue of Microorganisms (GCM) 10K type strain sequencing project: providing services to taxonomists for standard genome sequencing and annotation.</title>
        <authorList>
            <consortium name="The Broad Institute Genomics Platform"/>
            <consortium name="The Broad Institute Genome Sequencing Center for Infectious Disease"/>
            <person name="Wu L."/>
            <person name="Ma J."/>
        </authorList>
    </citation>
    <scope>NUCLEOTIDE SEQUENCE [LARGE SCALE GENOMIC DNA]</scope>
    <source>
        <strain evidence="5">KACC 14058</strain>
    </source>
</reference>
<protein>
    <submittedName>
        <fullName evidence="4">Class I SAM-dependent methyltransferase</fullName>
        <ecNumber evidence="4">2.1.-.-</ecNumber>
    </submittedName>
</protein>
<proteinExistence type="predicted"/>
<dbReference type="EMBL" id="JBHSDV010000006">
    <property type="protein sequence ID" value="MFC4389057.1"/>
    <property type="molecule type" value="Genomic_DNA"/>
</dbReference>
<dbReference type="Proteomes" id="UP001595880">
    <property type="component" value="Unassembled WGS sequence"/>
</dbReference>
<evidence type="ECO:0000256" key="1">
    <source>
        <dbReference type="ARBA" id="ARBA00022603"/>
    </source>
</evidence>
<evidence type="ECO:0000259" key="3">
    <source>
        <dbReference type="Pfam" id="PF13649"/>
    </source>
</evidence>
<dbReference type="Pfam" id="PF13649">
    <property type="entry name" value="Methyltransf_25"/>
    <property type="match status" value="1"/>
</dbReference>
<evidence type="ECO:0000256" key="2">
    <source>
        <dbReference type="ARBA" id="ARBA00022679"/>
    </source>
</evidence>
<dbReference type="InterPro" id="IPR029063">
    <property type="entry name" value="SAM-dependent_MTases_sf"/>
</dbReference>
<keyword evidence="5" id="KW-1185">Reference proteome</keyword>
<evidence type="ECO:0000313" key="5">
    <source>
        <dbReference type="Proteomes" id="UP001595880"/>
    </source>
</evidence>
<dbReference type="Gene3D" id="3.40.50.150">
    <property type="entry name" value="Vaccinia Virus protein VP39"/>
    <property type="match status" value="1"/>
</dbReference>
<name>A0ABV8VWY9_9BACI</name>
<sequence>MQYSLLKEQYENHYTQNQNRSAEQSRRMTMLKGLASTIGIRDTPLFQLLLFSKIKNYIRFITLRQIYKNFEDVRNMTVGFMHPNIFHSFMNLGVQLEMVEQESHLYRLRESYMVEEDMVSRLVRMESSNYSNTVASILEDYLFVTEAIEAKPSSKLGRIMNQQAYIYMKEVLTYLQEINQLNFFEQITPSFTEDFYTDLGELAFNIYTKENYQQYISQKQFASILDIGCGNGNYIDIHINHSAHIVGVERQEKVYEKLQQKYRDYPHIQLFQEDILDIEFNQEFDMINMSYMLFYLTVEEKEALFNKLKKILGKNGIIVICQYYPDFEVYQELIARYNGKWGLMNRYKFDICNSILAAEVVLNNMLVDFAQAEEWEPFLQLIESCGFEVEEIVPADETYYSYFITIKHKSGGSDDKGYRD</sequence>
<dbReference type="RefSeq" id="WP_390200528.1">
    <property type="nucleotide sequence ID" value="NZ_JBHSDV010000006.1"/>
</dbReference>
<keyword evidence="1 4" id="KW-0489">Methyltransferase</keyword>
<comment type="caution">
    <text evidence="4">The sequence shown here is derived from an EMBL/GenBank/DDBJ whole genome shotgun (WGS) entry which is preliminary data.</text>
</comment>
<organism evidence="4 5">
    <name type="scientific">Gracilibacillus marinus</name>
    <dbReference type="NCBI Taxonomy" id="630535"/>
    <lineage>
        <taxon>Bacteria</taxon>
        <taxon>Bacillati</taxon>
        <taxon>Bacillota</taxon>
        <taxon>Bacilli</taxon>
        <taxon>Bacillales</taxon>
        <taxon>Bacillaceae</taxon>
        <taxon>Gracilibacillus</taxon>
    </lineage>
</organism>
<dbReference type="GO" id="GO:0008168">
    <property type="term" value="F:methyltransferase activity"/>
    <property type="evidence" value="ECO:0007669"/>
    <property type="project" value="UniProtKB-KW"/>
</dbReference>
<dbReference type="EC" id="2.1.-.-" evidence="4"/>
<gene>
    <name evidence="4" type="ORF">ACFOZ1_14840</name>
</gene>
<dbReference type="InterPro" id="IPR041698">
    <property type="entry name" value="Methyltransf_25"/>
</dbReference>
<keyword evidence="2 4" id="KW-0808">Transferase</keyword>
<dbReference type="GO" id="GO:0032259">
    <property type="term" value="P:methylation"/>
    <property type="evidence" value="ECO:0007669"/>
    <property type="project" value="UniProtKB-KW"/>
</dbReference>
<feature type="domain" description="Methyltransferase" evidence="3">
    <location>
        <begin position="224"/>
        <end position="316"/>
    </location>
</feature>
<accession>A0ABV8VWY9</accession>